<sequence>MNAEQRAHELMLWFAGWLPDDVVAQCRSWLAEGRDELAVAVALRTYRGLGLPMSHEHAAALNALHETAADDYLHVDGESEPPYRFVRASAETDTVATKAARRLPGFRALWAVWRLPASASLWASARRVYLMEVGDVVQAPEIAARMQRVLLDAGEISAQVEVFGPDTDLPPYQTTALLEAVEIAALHPAPPPRLAQVFDFPQAAVPFAVDHPRIDAVEERQSILDYLDTGHLLLAIGSAEPDVVESQRGEVVPLGLRTDGSWIWSDASAYYLREHHLAPDSALLEHIGRESGRSIELSRAAWHRAMTMLREPDRTRGSQDDRGPRNDSGSRNDRDSSLRPYRRDDADLADRGTGAQ</sequence>
<dbReference type="PATRIC" id="fig|369723.5.peg.1463"/>
<dbReference type="STRING" id="369723.Strop_1436"/>
<reference evidence="3" key="1">
    <citation type="journal article" date="2007" name="Proc. Natl. Acad. Sci. U.S.A.">
        <title>Genome sequencing reveals complex secondary metabolome in the marine actinomycete Salinispora tropica.</title>
        <authorList>
            <person name="Udwary D.W."/>
            <person name="Zeigler L."/>
            <person name="Asolkar R.N."/>
            <person name="Singan V."/>
            <person name="Lapidus A."/>
            <person name="Fenical W."/>
            <person name="Jensen P.R."/>
            <person name="Moore B.S."/>
        </authorList>
    </citation>
    <scope>NUCLEOTIDE SEQUENCE [LARGE SCALE GENOMIC DNA]</scope>
    <source>
        <strain evidence="3">ATCC BAA-916 / DSM 44818 / CNB-440</strain>
    </source>
</reference>
<dbReference type="eggNOG" id="ENOG5032WU7">
    <property type="taxonomic scope" value="Bacteria"/>
</dbReference>
<accession>A4X4V2</accession>
<evidence type="ECO:0000313" key="3">
    <source>
        <dbReference type="Proteomes" id="UP000000235"/>
    </source>
</evidence>
<dbReference type="HOGENOM" id="CLU_051323_0_0_11"/>
<dbReference type="Proteomes" id="UP000000235">
    <property type="component" value="Chromosome"/>
</dbReference>
<dbReference type="KEGG" id="stp:Strop_1436"/>
<gene>
    <name evidence="2" type="ordered locus">Strop_1436</name>
</gene>
<proteinExistence type="predicted"/>
<feature type="compositionally biased region" description="Basic and acidic residues" evidence="1">
    <location>
        <begin position="310"/>
        <end position="350"/>
    </location>
</feature>
<dbReference type="EMBL" id="CP000667">
    <property type="protein sequence ID" value="ABP53902.1"/>
    <property type="molecule type" value="Genomic_DNA"/>
</dbReference>
<dbReference type="RefSeq" id="WP_011905334.1">
    <property type="nucleotide sequence ID" value="NC_009380.1"/>
</dbReference>
<feature type="region of interest" description="Disordered" evidence="1">
    <location>
        <begin position="308"/>
        <end position="356"/>
    </location>
</feature>
<evidence type="ECO:0000313" key="2">
    <source>
        <dbReference type="EMBL" id="ABP53902.1"/>
    </source>
</evidence>
<dbReference type="AlphaFoldDB" id="A4X4V2"/>
<protein>
    <submittedName>
        <fullName evidence="2">Uncharacterized protein</fullName>
    </submittedName>
</protein>
<keyword evidence="3" id="KW-1185">Reference proteome</keyword>
<organism evidence="2 3">
    <name type="scientific">Salinispora tropica (strain ATCC BAA-916 / DSM 44818 / JCM 13857 / NBRC 105044 / CNB-440)</name>
    <dbReference type="NCBI Taxonomy" id="369723"/>
    <lineage>
        <taxon>Bacteria</taxon>
        <taxon>Bacillati</taxon>
        <taxon>Actinomycetota</taxon>
        <taxon>Actinomycetes</taxon>
        <taxon>Micromonosporales</taxon>
        <taxon>Micromonosporaceae</taxon>
        <taxon>Salinispora</taxon>
    </lineage>
</organism>
<evidence type="ECO:0000256" key="1">
    <source>
        <dbReference type="SAM" id="MobiDB-lite"/>
    </source>
</evidence>
<name>A4X4V2_SALTO</name>